<gene>
    <name evidence="2" type="ORF">PECUL_23A046382</name>
</gene>
<feature type="compositionally biased region" description="Basic residues" evidence="1">
    <location>
        <begin position="1"/>
        <end position="12"/>
    </location>
</feature>
<proteinExistence type="predicted"/>
<keyword evidence="3" id="KW-1185">Reference proteome</keyword>
<accession>A0AAD1RVR8</accession>
<feature type="compositionally biased region" description="Polar residues" evidence="1">
    <location>
        <begin position="17"/>
        <end position="27"/>
    </location>
</feature>
<evidence type="ECO:0000313" key="2">
    <source>
        <dbReference type="EMBL" id="CAH2278190.1"/>
    </source>
</evidence>
<reference evidence="2" key="1">
    <citation type="submission" date="2022-03" db="EMBL/GenBank/DDBJ databases">
        <authorList>
            <person name="Alioto T."/>
            <person name="Alioto T."/>
            <person name="Gomez Garrido J."/>
        </authorList>
    </citation>
    <scope>NUCLEOTIDE SEQUENCE</scope>
</reference>
<dbReference type="Proteomes" id="UP001295444">
    <property type="component" value="Chromosome 03"/>
</dbReference>
<evidence type="ECO:0000256" key="1">
    <source>
        <dbReference type="SAM" id="MobiDB-lite"/>
    </source>
</evidence>
<protein>
    <submittedName>
        <fullName evidence="2">Uncharacterized protein</fullName>
    </submittedName>
</protein>
<evidence type="ECO:0000313" key="3">
    <source>
        <dbReference type="Proteomes" id="UP001295444"/>
    </source>
</evidence>
<name>A0AAD1RVR8_PELCU</name>
<dbReference type="EMBL" id="OW240914">
    <property type="protein sequence ID" value="CAH2278190.1"/>
    <property type="molecule type" value="Genomic_DNA"/>
</dbReference>
<organism evidence="2 3">
    <name type="scientific">Pelobates cultripes</name>
    <name type="common">Western spadefoot toad</name>
    <dbReference type="NCBI Taxonomy" id="61616"/>
    <lineage>
        <taxon>Eukaryota</taxon>
        <taxon>Metazoa</taxon>
        <taxon>Chordata</taxon>
        <taxon>Craniata</taxon>
        <taxon>Vertebrata</taxon>
        <taxon>Euteleostomi</taxon>
        <taxon>Amphibia</taxon>
        <taxon>Batrachia</taxon>
        <taxon>Anura</taxon>
        <taxon>Pelobatoidea</taxon>
        <taxon>Pelobatidae</taxon>
        <taxon>Pelobates</taxon>
    </lineage>
</organism>
<sequence>MGKHSHKSRGSSRSHTQDTSFLLTQPSRPKMADLMADTPCVSTLRWTTQNRRSFSHNPEVAELFPQQQPDLQWATKTDITAMVTEIKAYLASEIVVLKTDLSTLAGRMNFTEETVHSLGVKQDRTAGQLHEHPYVM</sequence>
<dbReference type="AlphaFoldDB" id="A0AAD1RVR8"/>
<feature type="region of interest" description="Disordered" evidence="1">
    <location>
        <begin position="1"/>
        <end position="30"/>
    </location>
</feature>